<dbReference type="InterPro" id="IPR015270">
    <property type="entry name" value="RDM1_plant"/>
</dbReference>
<evidence type="ECO:0000313" key="2">
    <source>
        <dbReference type="EMBL" id="KAK6933182.1"/>
    </source>
</evidence>
<feature type="compositionally biased region" description="Polar residues" evidence="1">
    <location>
        <begin position="1"/>
        <end position="15"/>
    </location>
</feature>
<organism evidence="2 3">
    <name type="scientific">Dillenia turbinata</name>
    <dbReference type="NCBI Taxonomy" id="194707"/>
    <lineage>
        <taxon>Eukaryota</taxon>
        <taxon>Viridiplantae</taxon>
        <taxon>Streptophyta</taxon>
        <taxon>Embryophyta</taxon>
        <taxon>Tracheophyta</taxon>
        <taxon>Spermatophyta</taxon>
        <taxon>Magnoliopsida</taxon>
        <taxon>eudicotyledons</taxon>
        <taxon>Gunneridae</taxon>
        <taxon>Pentapetalae</taxon>
        <taxon>Dilleniales</taxon>
        <taxon>Dilleniaceae</taxon>
        <taxon>Dillenia</taxon>
    </lineage>
</organism>
<dbReference type="GO" id="GO:0000419">
    <property type="term" value="C:RNA polymerase V complex"/>
    <property type="evidence" value="ECO:0007669"/>
    <property type="project" value="TreeGrafter"/>
</dbReference>
<dbReference type="AlphaFoldDB" id="A0AAN8ZCW5"/>
<sequence length="206" mass="24176">MSNTQSHLTTKNFEGSDSETESNDMNHLCVGRGTKRDANGMDKGRGKAKVREMEQEPDRDILEVELKKRKLIEGETSEVREIRVEPDEIIKHAKLYQRYMKSIQIPDLLKLEIPFATWQDLAQAIKILYKQPLHYLTNVLLEKWDHSRMGTKDDQKPMDEIIHPIKAEELIWMIESIHRSNTDYFYLAGLWVSHPDHQAFIDFVKE</sequence>
<keyword evidence="3" id="KW-1185">Reference proteome</keyword>
<protein>
    <submittedName>
        <fullName evidence="2">Protein RDM1, plant</fullName>
    </submittedName>
</protein>
<dbReference type="Proteomes" id="UP001370490">
    <property type="component" value="Unassembled WGS sequence"/>
</dbReference>
<dbReference type="PANTHER" id="PTHR36366">
    <property type="entry name" value="PROTEIN RDM1"/>
    <property type="match status" value="1"/>
</dbReference>
<dbReference type="Pfam" id="PF09187">
    <property type="entry name" value="RdDM_RDM1"/>
    <property type="match status" value="1"/>
</dbReference>
<gene>
    <name evidence="2" type="ORF">RJ641_036076</name>
</gene>
<dbReference type="InterPro" id="IPR036319">
    <property type="entry name" value="RDM1_sf"/>
</dbReference>
<feature type="compositionally biased region" description="Basic and acidic residues" evidence="1">
    <location>
        <begin position="34"/>
        <end position="50"/>
    </location>
</feature>
<reference evidence="2 3" key="1">
    <citation type="submission" date="2023-12" db="EMBL/GenBank/DDBJ databases">
        <title>A high-quality genome assembly for Dillenia turbinata (Dilleniales).</title>
        <authorList>
            <person name="Chanderbali A."/>
        </authorList>
    </citation>
    <scope>NUCLEOTIDE SEQUENCE [LARGE SCALE GENOMIC DNA]</scope>
    <source>
        <strain evidence="2">LSX21</strain>
        <tissue evidence="2">Leaf</tissue>
    </source>
</reference>
<accession>A0AAN8ZCW5</accession>
<proteinExistence type="predicted"/>
<dbReference type="Gene3D" id="1.20.120.690">
    <property type="entry name" value="RDM1 protein domain"/>
    <property type="match status" value="1"/>
</dbReference>
<evidence type="ECO:0000313" key="3">
    <source>
        <dbReference type="Proteomes" id="UP001370490"/>
    </source>
</evidence>
<comment type="caution">
    <text evidence="2">The sequence shown here is derived from an EMBL/GenBank/DDBJ whole genome shotgun (WGS) entry which is preliminary data.</text>
</comment>
<evidence type="ECO:0000256" key="1">
    <source>
        <dbReference type="SAM" id="MobiDB-lite"/>
    </source>
</evidence>
<name>A0AAN8ZCW5_9MAGN</name>
<dbReference type="PANTHER" id="PTHR36366:SF3">
    <property type="entry name" value="PROTEIN RDM1"/>
    <property type="match status" value="1"/>
</dbReference>
<dbReference type="SUPFAM" id="SSF109920">
    <property type="entry name" value="Hypothetical protein At3g22680"/>
    <property type="match status" value="1"/>
</dbReference>
<dbReference type="GO" id="GO:0080188">
    <property type="term" value="P:gene silencing by siRNA-directed DNA methylation"/>
    <property type="evidence" value="ECO:0007669"/>
    <property type="project" value="InterPro"/>
</dbReference>
<feature type="region of interest" description="Disordered" evidence="1">
    <location>
        <begin position="1"/>
        <end position="50"/>
    </location>
</feature>
<dbReference type="EMBL" id="JBAMMX010000009">
    <property type="protein sequence ID" value="KAK6933182.1"/>
    <property type="molecule type" value="Genomic_DNA"/>
</dbReference>